<comment type="caution">
    <text evidence="1">The sequence shown here is derived from an EMBL/GenBank/DDBJ whole genome shotgun (WGS) entry which is preliminary data.</text>
</comment>
<gene>
    <name evidence="1" type="ORF">FA95DRAFT_597039</name>
</gene>
<reference evidence="1" key="2">
    <citation type="journal article" date="2022" name="New Phytol.">
        <title>Evolutionary transition to the ectomycorrhizal habit in the genomes of a hyperdiverse lineage of mushroom-forming fungi.</title>
        <authorList>
            <person name="Looney B."/>
            <person name="Miyauchi S."/>
            <person name="Morin E."/>
            <person name="Drula E."/>
            <person name="Courty P.E."/>
            <person name="Kohler A."/>
            <person name="Kuo A."/>
            <person name="LaButti K."/>
            <person name="Pangilinan J."/>
            <person name="Lipzen A."/>
            <person name="Riley R."/>
            <person name="Andreopoulos W."/>
            <person name="He G."/>
            <person name="Johnson J."/>
            <person name="Nolan M."/>
            <person name="Tritt A."/>
            <person name="Barry K.W."/>
            <person name="Grigoriev I.V."/>
            <person name="Nagy L.G."/>
            <person name="Hibbett D."/>
            <person name="Henrissat B."/>
            <person name="Matheny P.B."/>
            <person name="Labbe J."/>
            <person name="Martin F.M."/>
        </authorList>
    </citation>
    <scope>NUCLEOTIDE SEQUENCE</scope>
    <source>
        <strain evidence="1">FP105234-sp</strain>
    </source>
</reference>
<name>A0ACB8S2W9_9AGAM</name>
<evidence type="ECO:0000313" key="2">
    <source>
        <dbReference type="Proteomes" id="UP000814033"/>
    </source>
</evidence>
<dbReference type="Proteomes" id="UP000814033">
    <property type="component" value="Unassembled WGS sequence"/>
</dbReference>
<dbReference type="EMBL" id="MU275861">
    <property type="protein sequence ID" value="KAI0050482.1"/>
    <property type="molecule type" value="Genomic_DNA"/>
</dbReference>
<keyword evidence="2" id="KW-1185">Reference proteome</keyword>
<organism evidence="1 2">
    <name type="scientific">Auriscalpium vulgare</name>
    <dbReference type="NCBI Taxonomy" id="40419"/>
    <lineage>
        <taxon>Eukaryota</taxon>
        <taxon>Fungi</taxon>
        <taxon>Dikarya</taxon>
        <taxon>Basidiomycota</taxon>
        <taxon>Agaricomycotina</taxon>
        <taxon>Agaricomycetes</taxon>
        <taxon>Russulales</taxon>
        <taxon>Auriscalpiaceae</taxon>
        <taxon>Auriscalpium</taxon>
    </lineage>
</organism>
<accession>A0ACB8S2W9</accession>
<reference evidence="1" key="1">
    <citation type="submission" date="2021-02" db="EMBL/GenBank/DDBJ databases">
        <authorList>
            <consortium name="DOE Joint Genome Institute"/>
            <person name="Ahrendt S."/>
            <person name="Looney B.P."/>
            <person name="Miyauchi S."/>
            <person name="Morin E."/>
            <person name="Drula E."/>
            <person name="Courty P.E."/>
            <person name="Chicoki N."/>
            <person name="Fauchery L."/>
            <person name="Kohler A."/>
            <person name="Kuo A."/>
            <person name="Labutti K."/>
            <person name="Pangilinan J."/>
            <person name="Lipzen A."/>
            <person name="Riley R."/>
            <person name="Andreopoulos W."/>
            <person name="He G."/>
            <person name="Johnson J."/>
            <person name="Barry K.W."/>
            <person name="Grigoriev I.V."/>
            <person name="Nagy L."/>
            <person name="Hibbett D."/>
            <person name="Henrissat B."/>
            <person name="Matheny P.B."/>
            <person name="Labbe J."/>
            <person name="Martin F."/>
        </authorList>
    </citation>
    <scope>NUCLEOTIDE SEQUENCE</scope>
    <source>
        <strain evidence="1">FP105234-sp</strain>
    </source>
</reference>
<sequence>MRAMGRRPRNGTLLSGPLSPTLSLCDARCASAMSIVDEASALLRNTSAIGKFMRTTRVGVLLPRPSGWLARGPHTLHSQRREPASPTTVLHERTKHGRAAPRAKQRYKQTLYCVGIMYTIIRPCLTDETGLSRDALPVRGPWAGGPLLGWCAPIRGAGRSSHSHGHHTPANLAESKTRIYAGNPHGPLSHRRVDTHRQWKGYGGGVGLIGTDRSCRE</sequence>
<evidence type="ECO:0000313" key="1">
    <source>
        <dbReference type="EMBL" id="KAI0050482.1"/>
    </source>
</evidence>
<proteinExistence type="predicted"/>
<protein>
    <submittedName>
        <fullName evidence="1">Uncharacterized protein</fullName>
    </submittedName>
</protein>